<evidence type="ECO:0000256" key="8">
    <source>
        <dbReference type="ARBA" id="ARBA00023235"/>
    </source>
</evidence>
<evidence type="ECO:0000256" key="12">
    <source>
        <dbReference type="SAM" id="MobiDB-lite"/>
    </source>
</evidence>
<keyword evidence="9 11" id="KW-0131">Cell cycle</keyword>
<dbReference type="HAMAP" id="MF_00303">
    <property type="entry name" value="Trigger_factor_Tig"/>
    <property type="match status" value="1"/>
</dbReference>
<dbReference type="GO" id="GO:0015031">
    <property type="term" value="P:protein transport"/>
    <property type="evidence" value="ECO:0007669"/>
    <property type="project" value="UniProtKB-UniRule"/>
</dbReference>
<evidence type="ECO:0000259" key="13">
    <source>
        <dbReference type="Pfam" id="PF05697"/>
    </source>
</evidence>
<dbReference type="SUPFAM" id="SSF54534">
    <property type="entry name" value="FKBP-like"/>
    <property type="match status" value="1"/>
</dbReference>
<evidence type="ECO:0000256" key="2">
    <source>
        <dbReference type="ARBA" id="ARBA00005464"/>
    </source>
</evidence>
<keyword evidence="11" id="KW-0963">Cytoplasm</keyword>
<dbReference type="InterPro" id="IPR005215">
    <property type="entry name" value="Trig_fac"/>
</dbReference>
<dbReference type="GO" id="GO:0051301">
    <property type="term" value="P:cell division"/>
    <property type="evidence" value="ECO:0007669"/>
    <property type="project" value="UniProtKB-KW"/>
</dbReference>
<dbReference type="InterPro" id="IPR046357">
    <property type="entry name" value="PPIase_dom_sf"/>
</dbReference>
<feature type="region of interest" description="Disordered" evidence="12">
    <location>
        <begin position="440"/>
        <end position="501"/>
    </location>
</feature>
<keyword evidence="5 11" id="KW-0132">Cell division</keyword>
<evidence type="ECO:0000256" key="10">
    <source>
        <dbReference type="ARBA" id="ARBA00029986"/>
    </source>
</evidence>
<feature type="compositionally biased region" description="Basic and acidic residues" evidence="12">
    <location>
        <begin position="483"/>
        <end position="495"/>
    </location>
</feature>
<gene>
    <name evidence="11 15" type="primary">tig</name>
    <name evidence="15" type="ORF">C2L71_05710</name>
</gene>
<evidence type="ECO:0000256" key="3">
    <source>
        <dbReference type="ARBA" id="ARBA00013194"/>
    </source>
</evidence>
<dbReference type="GO" id="GO:0044183">
    <property type="term" value="F:protein folding chaperone"/>
    <property type="evidence" value="ECO:0007669"/>
    <property type="project" value="TreeGrafter"/>
</dbReference>
<evidence type="ECO:0000259" key="14">
    <source>
        <dbReference type="Pfam" id="PF05698"/>
    </source>
</evidence>
<keyword evidence="7 11" id="KW-0143">Chaperone</keyword>
<evidence type="ECO:0000313" key="16">
    <source>
        <dbReference type="Proteomes" id="UP000236197"/>
    </source>
</evidence>
<reference evidence="16" key="1">
    <citation type="submission" date="2018-01" db="EMBL/GenBank/DDBJ databases">
        <title>Rubneribacter badeniensis gen. nov., sp. nov., and Colonibacter rubneri, gen. nov., sp. nov., WGS of new members of the Eggerthellaceae.</title>
        <authorList>
            <person name="Danylec N."/>
            <person name="Stoll D.A."/>
            <person name="Doetsch A."/>
            <person name="Kulling S.E."/>
            <person name="Huch M."/>
        </authorList>
    </citation>
    <scope>NUCLEOTIDE SEQUENCE [LARGE SCALE GENOMIC DNA]</scope>
    <source>
        <strain evidence="16">ResAG-96</strain>
    </source>
</reference>
<dbReference type="Gene3D" id="3.30.70.1050">
    <property type="entry name" value="Trigger factor ribosome-binding domain"/>
    <property type="match status" value="1"/>
</dbReference>
<sequence>MEDSYVETKVEALQDNRTKVTVTVDAKDIDARIKKTYKDFAHKYNFPGFRKGKAPRPIIDNALGKDAVLATVTDDLVNGSYPLAIDDCGLYPVSKPEFDETDLVEGGKPFSFSFTVAVKPELELSGYDPVEIKLPAEGASDKDVDDQIDALREHYYSFEDCSAATKVKADSHIDLAMKATDDKGEEIPSLTTENRPYSLGGNLFPSEFDEQLVGLKKGQTTTFSIDMPDDPPIMLAALSGKTSKIDFEVEVKVVKKKILPEVTDEWVKETIGFDDVASMRSTIADSIAQQKSAMMPRIKENAVLVAVAERLEGEAPESMREEAESTLIQDFFQQLQSQNMSFDLYLAQQGMTPDQFKEDVKLQAADIAAQDLALDAWARHFGLEATEEDVLAEFAKSGAEKPEALKAEWRENGQLHLVRQGVSRTKAVMDLMEKAVVTEVEPGAQDEKKKPAKKASSKKAAKADEAQDNGDKKPAAKKASSKKATEKKQPEKQEEGSEAAE</sequence>
<dbReference type="InterPro" id="IPR008881">
    <property type="entry name" value="Trigger_fac_ribosome-bd_bac"/>
</dbReference>
<keyword evidence="16" id="KW-1185">Reference proteome</keyword>
<dbReference type="NCBIfam" id="TIGR00115">
    <property type="entry name" value="tig"/>
    <property type="match status" value="1"/>
</dbReference>
<dbReference type="EC" id="5.2.1.8" evidence="3 11"/>
<comment type="similarity">
    <text evidence="2 11">Belongs to the FKBP-type PPIase family. Tig subfamily.</text>
</comment>
<feature type="domain" description="Trigger factor C-terminal" evidence="14">
    <location>
        <begin position="276"/>
        <end position="432"/>
    </location>
</feature>
<dbReference type="GO" id="GO:0043335">
    <property type="term" value="P:protein unfolding"/>
    <property type="evidence" value="ECO:0007669"/>
    <property type="project" value="TreeGrafter"/>
</dbReference>
<feature type="compositionally biased region" description="Basic residues" evidence="12">
    <location>
        <begin position="450"/>
        <end position="460"/>
    </location>
</feature>
<dbReference type="InterPro" id="IPR036611">
    <property type="entry name" value="Trigger_fac_ribosome-bd_sf"/>
</dbReference>
<dbReference type="InterPro" id="IPR037041">
    <property type="entry name" value="Trigger_fac_C_sf"/>
</dbReference>
<evidence type="ECO:0000256" key="11">
    <source>
        <dbReference type="HAMAP-Rule" id="MF_00303"/>
    </source>
</evidence>
<dbReference type="GO" id="GO:0005737">
    <property type="term" value="C:cytoplasm"/>
    <property type="evidence" value="ECO:0007669"/>
    <property type="project" value="UniProtKB-SubCell"/>
</dbReference>
<name>A0A2K2UBS1_9ACTN</name>
<dbReference type="OrthoDB" id="9767721at2"/>
<comment type="catalytic activity">
    <reaction evidence="1 11">
        <text>[protein]-peptidylproline (omega=180) = [protein]-peptidylproline (omega=0)</text>
        <dbReference type="Rhea" id="RHEA:16237"/>
        <dbReference type="Rhea" id="RHEA-COMP:10747"/>
        <dbReference type="Rhea" id="RHEA-COMP:10748"/>
        <dbReference type="ChEBI" id="CHEBI:83833"/>
        <dbReference type="ChEBI" id="CHEBI:83834"/>
        <dbReference type="EC" id="5.2.1.8"/>
    </reaction>
</comment>
<feature type="compositionally biased region" description="Basic and acidic residues" evidence="12">
    <location>
        <begin position="461"/>
        <end position="474"/>
    </location>
</feature>
<dbReference type="InterPro" id="IPR027304">
    <property type="entry name" value="Trigger_fact/SurA_dom_sf"/>
</dbReference>
<keyword evidence="6 11" id="KW-0697">Rotamase</keyword>
<comment type="domain">
    <text evidence="11">Consists of 3 domains; the N-terminus binds the ribosome, the middle domain has PPIase activity, while the C-terminus has intrinsic chaperone activity on its own.</text>
</comment>
<dbReference type="Pfam" id="PF05697">
    <property type="entry name" value="Trigger_N"/>
    <property type="match status" value="1"/>
</dbReference>
<proteinExistence type="inferred from homology"/>
<evidence type="ECO:0000256" key="1">
    <source>
        <dbReference type="ARBA" id="ARBA00000971"/>
    </source>
</evidence>
<comment type="caution">
    <text evidence="15">The sequence shown here is derived from an EMBL/GenBank/DDBJ whole genome shotgun (WGS) entry which is preliminary data.</text>
</comment>
<accession>A0A2K2UBS1</accession>
<comment type="subcellular location">
    <subcellularLocation>
        <location evidence="11">Cytoplasm</location>
    </subcellularLocation>
    <text evidence="11">About half TF is bound to the ribosome near the polypeptide exit tunnel while the other half is free in the cytoplasm.</text>
</comment>
<dbReference type="SUPFAM" id="SSF102735">
    <property type="entry name" value="Trigger factor ribosome-binding domain"/>
    <property type="match status" value="1"/>
</dbReference>
<organism evidence="15 16">
    <name type="scientific">Enteroscipio rubneri</name>
    <dbReference type="NCBI Taxonomy" id="2070686"/>
    <lineage>
        <taxon>Bacteria</taxon>
        <taxon>Bacillati</taxon>
        <taxon>Actinomycetota</taxon>
        <taxon>Coriobacteriia</taxon>
        <taxon>Eggerthellales</taxon>
        <taxon>Eggerthellaceae</taxon>
        <taxon>Enteroscipio</taxon>
    </lineage>
</organism>
<dbReference type="AlphaFoldDB" id="A0A2K2UBS1"/>
<dbReference type="PANTHER" id="PTHR30560:SF3">
    <property type="entry name" value="TRIGGER FACTOR-LIKE PROTEIN TIG, CHLOROPLASTIC"/>
    <property type="match status" value="1"/>
</dbReference>
<dbReference type="GO" id="GO:0003755">
    <property type="term" value="F:peptidyl-prolyl cis-trans isomerase activity"/>
    <property type="evidence" value="ECO:0007669"/>
    <property type="project" value="UniProtKB-UniRule"/>
</dbReference>
<evidence type="ECO:0000313" key="15">
    <source>
        <dbReference type="EMBL" id="PNV67773.1"/>
    </source>
</evidence>
<dbReference type="InterPro" id="IPR008880">
    <property type="entry name" value="Trigger_fac_C"/>
</dbReference>
<dbReference type="Proteomes" id="UP000236197">
    <property type="component" value="Unassembled WGS sequence"/>
</dbReference>
<evidence type="ECO:0000256" key="9">
    <source>
        <dbReference type="ARBA" id="ARBA00023306"/>
    </source>
</evidence>
<dbReference type="Pfam" id="PF05698">
    <property type="entry name" value="Trigger_C"/>
    <property type="match status" value="1"/>
</dbReference>
<protein>
    <recommendedName>
        <fullName evidence="4 11">Trigger factor</fullName>
        <shortName evidence="11">TF</shortName>
        <ecNumber evidence="3 11">5.2.1.8</ecNumber>
    </recommendedName>
    <alternativeName>
        <fullName evidence="10 11">PPIase</fullName>
    </alternativeName>
</protein>
<dbReference type="SUPFAM" id="SSF109998">
    <property type="entry name" value="Triger factor/SurA peptide-binding domain-like"/>
    <property type="match status" value="1"/>
</dbReference>
<dbReference type="GO" id="GO:0051083">
    <property type="term" value="P:'de novo' cotranslational protein folding"/>
    <property type="evidence" value="ECO:0007669"/>
    <property type="project" value="TreeGrafter"/>
</dbReference>
<feature type="domain" description="Trigger factor ribosome-binding bacterial" evidence="13">
    <location>
        <begin position="7"/>
        <end position="151"/>
    </location>
</feature>
<keyword evidence="8 11" id="KW-0413">Isomerase</keyword>
<comment type="function">
    <text evidence="11">Involved in protein export. Acts as a chaperone by maintaining the newly synthesized protein in an open conformation. Functions as a peptidyl-prolyl cis-trans isomerase.</text>
</comment>
<evidence type="ECO:0000256" key="7">
    <source>
        <dbReference type="ARBA" id="ARBA00023186"/>
    </source>
</evidence>
<evidence type="ECO:0000256" key="4">
    <source>
        <dbReference type="ARBA" id="ARBA00016902"/>
    </source>
</evidence>
<dbReference type="Gene3D" id="3.10.50.40">
    <property type="match status" value="1"/>
</dbReference>
<evidence type="ECO:0000256" key="6">
    <source>
        <dbReference type="ARBA" id="ARBA00023110"/>
    </source>
</evidence>
<dbReference type="EMBL" id="PPEK01000005">
    <property type="protein sequence ID" value="PNV67773.1"/>
    <property type="molecule type" value="Genomic_DNA"/>
</dbReference>
<dbReference type="PANTHER" id="PTHR30560">
    <property type="entry name" value="TRIGGER FACTOR CHAPERONE AND PEPTIDYL-PROLYL CIS/TRANS ISOMERASE"/>
    <property type="match status" value="1"/>
</dbReference>
<dbReference type="Gene3D" id="1.10.3120.10">
    <property type="entry name" value="Trigger factor, C-terminal domain"/>
    <property type="match status" value="1"/>
</dbReference>
<evidence type="ECO:0000256" key="5">
    <source>
        <dbReference type="ARBA" id="ARBA00022618"/>
    </source>
</evidence>
<dbReference type="GO" id="GO:0043022">
    <property type="term" value="F:ribosome binding"/>
    <property type="evidence" value="ECO:0007669"/>
    <property type="project" value="TreeGrafter"/>
</dbReference>